<reference evidence="4 5" key="1">
    <citation type="submission" date="2022-05" db="EMBL/GenBank/DDBJ databases">
        <authorList>
            <consortium name="Genoscope - CEA"/>
            <person name="William W."/>
        </authorList>
    </citation>
    <scope>NUCLEOTIDE SEQUENCE [LARGE SCALE GENOMIC DNA]</scope>
</reference>
<feature type="non-terminal residue" evidence="4">
    <location>
        <position position="1"/>
    </location>
</feature>
<dbReference type="Proteomes" id="UP001159428">
    <property type="component" value="Unassembled WGS sequence"/>
</dbReference>
<dbReference type="PANTHER" id="PTHR34615:SF1">
    <property type="entry name" value="PX DOMAIN-CONTAINING PROTEIN"/>
    <property type="match status" value="1"/>
</dbReference>
<feature type="domain" description="DDE Tnp4" evidence="3">
    <location>
        <begin position="92"/>
        <end position="249"/>
    </location>
</feature>
<dbReference type="PANTHER" id="PTHR34615">
    <property type="entry name" value="PX DOMAIN-CONTAINING PROTEIN"/>
    <property type="match status" value="1"/>
</dbReference>
<organism evidence="4 5">
    <name type="scientific">Pocillopora meandrina</name>
    <dbReference type="NCBI Taxonomy" id="46732"/>
    <lineage>
        <taxon>Eukaryota</taxon>
        <taxon>Metazoa</taxon>
        <taxon>Cnidaria</taxon>
        <taxon>Anthozoa</taxon>
        <taxon>Hexacorallia</taxon>
        <taxon>Scleractinia</taxon>
        <taxon>Astrocoeniina</taxon>
        <taxon>Pocilloporidae</taxon>
        <taxon>Pocillopora</taxon>
    </lineage>
</organism>
<evidence type="ECO:0000313" key="5">
    <source>
        <dbReference type="Proteomes" id="UP001159428"/>
    </source>
</evidence>
<sequence>PQRTICDGIEGLCMLLRRFSYPCRYSDMISRFGRPVPELCMITNEVMDNIFNNHSHRVSQWNGDILNPHLLQEYADVIHAKGAPLENCFGFIDGTVRPIARPDQQQRIVYNGHKRVHSLKFQSVALPNGLIGNMYGPVEGKKHDASMLVDFNLLHELEQNAFSPTGEPMCVFGDPAYPLRVHLQAPFRHGILTPVMEGYNAEMSSVRVTVEWLFGDIINDFKFLDFKKNLKIGMSSVGKMYVVCAILNNAITCLYGNSTSEFFGLNPPSLQDYFT</sequence>
<evidence type="ECO:0000256" key="1">
    <source>
        <dbReference type="ARBA" id="ARBA00001968"/>
    </source>
</evidence>
<evidence type="ECO:0000259" key="3">
    <source>
        <dbReference type="Pfam" id="PF13359"/>
    </source>
</evidence>
<dbReference type="Pfam" id="PF13359">
    <property type="entry name" value="DDE_Tnp_4"/>
    <property type="match status" value="1"/>
</dbReference>
<evidence type="ECO:0000256" key="2">
    <source>
        <dbReference type="ARBA" id="ARBA00022723"/>
    </source>
</evidence>
<accession>A0AAU9VW94</accession>
<dbReference type="AlphaFoldDB" id="A0AAU9VW94"/>
<dbReference type="EMBL" id="CALNXJ010000004">
    <property type="protein sequence ID" value="CAH3037359.1"/>
    <property type="molecule type" value="Genomic_DNA"/>
</dbReference>
<dbReference type="GO" id="GO:0046872">
    <property type="term" value="F:metal ion binding"/>
    <property type="evidence" value="ECO:0007669"/>
    <property type="project" value="UniProtKB-KW"/>
</dbReference>
<evidence type="ECO:0000313" key="4">
    <source>
        <dbReference type="EMBL" id="CAH3037359.1"/>
    </source>
</evidence>
<dbReference type="InterPro" id="IPR027806">
    <property type="entry name" value="HARBI1_dom"/>
</dbReference>
<name>A0AAU9VW94_9CNID</name>
<keyword evidence="2" id="KW-0479">Metal-binding</keyword>
<protein>
    <recommendedName>
        <fullName evidence="3">DDE Tnp4 domain-containing protein</fullName>
    </recommendedName>
</protein>
<keyword evidence="5" id="KW-1185">Reference proteome</keyword>
<comment type="caution">
    <text evidence="4">The sequence shown here is derived from an EMBL/GenBank/DDBJ whole genome shotgun (WGS) entry which is preliminary data.</text>
</comment>
<gene>
    <name evidence="4" type="ORF">PMEA_00021789</name>
</gene>
<proteinExistence type="predicted"/>
<comment type="cofactor">
    <cofactor evidence="1">
        <name>a divalent metal cation</name>
        <dbReference type="ChEBI" id="CHEBI:60240"/>
    </cofactor>
</comment>